<evidence type="ECO:0000256" key="1">
    <source>
        <dbReference type="SAM" id="MobiDB-lite"/>
    </source>
</evidence>
<dbReference type="Proteomes" id="UP000030403">
    <property type="component" value="Unassembled WGS sequence"/>
</dbReference>
<proteinExistence type="predicted"/>
<dbReference type="EMBL" id="AVPF01000006">
    <property type="protein sequence ID" value="KGX90672.1"/>
    <property type="molecule type" value="Genomic_DNA"/>
</dbReference>
<protein>
    <submittedName>
        <fullName evidence="2">Uncharacterized protein</fullName>
    </submittedName>
</protein>
<dbReference type="eggNOG" id="ENOG5030CCG">
    <property type="taxonomic scope" value="Bacteria"/>
</dbReference>
<name>A0A0A5I4B6_9BACI</name>
<dbReference type="AlphaFoldDB" id="A0A0A5I4B6"/>
<dbReference type="RefSeq" id="WP_027448372.1">
    <property type="nucleotide sequence ID" value="NZ_AVPF01000006.1"/>
</dbReference>
<feature type="compositionally biased region" description="Basic and acidic residues" evidence="1">
    <location>
        <begin position="51"/>
        <end position="61"/>
    </location>
</feature>
<dbReference type="OrthoDB" id="2453166at2"/>
<reference evidence="2 3" key="1">
    <citation type="submission" date="2013-08" db="EMBL/GenBank/DDBJ databases">
        <authorList>
            <person name="Huang J."/>
            <person name="Wang G."/>
        </authorList>
    </citation>
    <scope>NUCLEOTIDE SEQUENCE [LARGE SCALE GENOMIC DNA]</scope>
    <source>
        <strain evidence="2 3">BH030004</strain>
    </source>
</reference>
<sequence>MAAIDKELKDVYMKQSGEPIRFAHGTYVVTQVDGKRHCELTLNNVEQQEMFDERKEEDKPVEMTFTTQENESHEMTFKVKTVNRFNEQRNVVELENL</sequence>
<organism evidence="2 3">
    <name type="scientific">Pontibacillus marinus BH030004 = DSM 16465</name>
    <dbReference type="NCBI Taxonomy" id="1385511"/>
    <lineage>
        <taxon>Bacteria</taxon>
        <taxon>Bacillati</taxon>
        <taxon>Bacillota</taxon>
        <taxon>Bacilli</taxon>
        <taxon>Bacillales</taxon>
        <taxon>Bacillaceae</taxon>
        <taxon>Pontibacillus</taxon>
    </lineage>
</organism>
<feature type="region of interest" description="Disordered" evidence="1">
    <location>
        <begin position="50"/>
        <end position="73"/>
    </location>
</feature>
<keyword evidence="3" id="KW-1185">Reference proteome</keyword>
<accession>A0A0A5I4B6</accession>
<comment type="caution">
    <text evidence="2">The sequence shown here is derived from an EMBL/GenBank/DDBJ whole genome shotgun (WGS) entry which is preliminary data.</text>
</comment>
<gene>
    <name evidence="2" type="ORF">N783_20140</name>
</gene>
<evidence type="ECO:0000313" key="3">
    <source>
        <dbReference type="Proteomes" id="UP000030403"/>
    </source>
</evidence>
<evidence type="ECO:0000313" key="2">
    <source>
        <dbReference type="EMBL" id="KGX90672.1"/>
    </source>
</evidence>